<gene>
    <name evidence="2" type="ORF">ACFP3R_00290</name>
</gene>
<dbReference type="Gene3D" id="3.40.50.150">
    <property type="entry name" value="Vaccinia Virus protein VP39"/>
    <property type="match status" value="1"/>
</dbReference>
<dbReference type="EMBL" id="JBHSQO010000001">
    <property type="protein sequence ID" value="MFC6087703.1"/>
    <property type="molecule type" value="Genomic_DNA"/>
</dbReference>
<protein>
    <submittedName>
        <fullName evidence="2">Class I SAM-dependent methyltransferase</fullName>
        <ecNumber evidence="2">2.1.1.-</ecNumber>
    </submittedName>
</protein>
<dbReference type="InterPro" id="IPR013216">
    <property type="entry name" value="Methyltransf_11"/>
</dbReference>
<dbReference type="EC" id="2.1.1.-" evidence="2"/>
<dbReference type="GO" id="GO:0032259">
    <property type="term" value="P:methylation"/>
    <property type="evidence" value="ECO:0007669"/>
    <property type="project" value="UniProtKB-KW"/>
</dbReference>
<evidence type="ECO:0000259" key="1">
    <source>
        <dbReference type="Pfam" id="PF08241"/>
    </source>
</evidence>
<accession>A0ABW1NWK0</accession>
<dbReference type="GO" id="GO:0008168">
    <property type="term" value="F:methyltransferase activity"/>
    <property type="evidence" value="ECO:0007669"/>
    <property type="project" value="UniProtKB-KW"/>
</dbReference>
<evidence type="ECO:0000313" key="3">
    <source>
        <dbReference type="Proteomes" id="UP001596220"/>
    </source>
</evidence>
<keyword evidence="2" id="KW-0808">Transferase</keyword>
<reference evidence="3" key="1">
    <citation type="journal article" date="2019" name="Int. J. Syst. Evol. Microbiol.">
        <title>The Global Catalogue of Microorganisms (GCM) 10K type strain sequencing project: providing services to taxonomists for standard genome sequencing and annotation.</title>
        <authorList>
            <consortium name="The Broad Institute Genomics Platform"/>
            <consortium name="The Broad Institute Genome Sequencing Center for Infectious Disease"/>
            <person name="Wu L."/>
            <person name="Ma J."/>
        </authorList>
    </citation>
    <scope>NUCLEOTIDE SEQUENCE [LARGE SCALE GENOMIC DNA]</scope>
    <source>
        <strain evidence="3">CGMCC 4.7246</strain>
    </source>
</reference>
<keyword evidence="2" id="KW-0489">Methyltransferase</keyword>
<keyword evidence="3" id="KW-1185">Reference proteome</keyword>
<dbReference type="SUPFAM" id="SSF53335">
    <property type="entry name" value="S-adenosyl-L-methionine-dependent methyltransferases"/>
    <property type="match status" value="1"/>
</dbReference>
<proteinExistence type="predicted"/>
<dbReference type="Pfam" id="PF08241">
    <property type="entry name" value="Methyltransf_11"/>
    <property type="match status" value="1"/>
</dbReference>
<evidence type="ECO:0000313" key="2">
    <source>
        <dbReference type="EMBL" id="MFC6087703.1"/>
    </source>
</evidence>
<sequence length="291" mass="31472">MTTREPVLSAPTRGLTATEVREHPWCGPADRMPTRYRGPHGLGRDGWVNFVTRLERGEEVAIIRAAVADNRRVLDVGGGTGEIARAVAAQVGRCTAVEPHADRVASLQDSGHGVVDVHPGHAESLPFEDGAFDAVYATWVLPYVDDPERAAREMARVCDASDPGAKVVLIGGSPDNELVSVLNEVCVPLAGEEPDHQGYLLATAAAAFADSGFGRFSLHRTEAALHFPEPSVDERVDAACAVLGDFWYEGHPRVEEMREALRPRVHRHFRHRPHAIGDQATVLVARPGTPS</sequence>
<dbReference type="RefSeq" id="WP_380631547.1">
    <property type="nucleotide sequence ID" value="NZ_JBHSQO010000001.1"/>
</dbReference>
<feature type="domain" description="Methyltransferase type 11" evidence="1">
    <location>
        <begin position="74"/>
        <end position="158"/>
    </location>
</feature>
<organism evidence="2 3">
    <name type="scientific">Saccharothrix lopnurensis</name>
    <dbReference type="NCBI Taxonomy" id="1670621"/>
    <lineage>
        <taxon>Bacteria</taxon>
        <taxon>Bacillati</taxon>
        <taxon>Actinomycetota</taxon>
        <taxon>Actinomycetes</taxon>
        <taxon>Pseudonocardiales</taxon>
        <taxon>Pseudonocardiaceae</taxon>
        <taxon>Saccharothrix</taxon>
    </lineage>
</organism>
<dbReference type="CDD" id="cd02440">
    <property type="entry name" value="AdoMet_MTases"/>
    <property type="match status" value="1"/>
</dbReference>
<dbReference type="Proteomes" id="UP001596220">
    <property type="component" value="Unassembled WGS sequence"/>
</dbReference>
<name>A0ABW1NWK0_9PSEU</name>
<dbReference type="InterPro" id="IPR029063">
    <property type="entry name" value="SAM-dependent_MTases_sf"/>
</dbReference>
<comment type="caution">
    <text evidence="2">The sequence shown here is derived from an EMBL/GenBank/DDBJ whole genome shotgun (WGS) entry which is preliminary data.</text>
</comment>